<sequence length="798" mass="87875">MAGVCVLLAAVESKAGELQASPATITIQNPEASQQVLVTELADGRRLDRTRSVRFETLPQGVISVDDQGLVRPLADGAAELIIHFDKQRLSVPVEVSGMASPPPVSFRNEVMPILTKAKCNSGGCHGKAEGQNGFKLSIFGYDAKTDHEALTIESRGRRVFPAAPEHSLVYLKGSARIPHGGGRKIEPGSFRDRLLLRWIAEGGQFAVADDESTVVVGIEVEPQDQVLLAGESQQLRVTAIDAAGRRRCVTAETEFESNASAIAESSPQGLVQASDIPGEAAILVRHLGHVAVCRITLPRPGVEVVAPPQNNFIDGLVWEKLDRLGIQPSELSDDATFLRRVYLDTIGTLPTAEEARAFLADNSPNKRAEVIDRVLERPEYVDYWTMKWLDILRADQLVISPQGAVAMQRWLKHGLEENKPYDQFARELLTVQGNTSAEGPGSFYKAVTKPDEAARSLSQLLLGVRIECAQCHHHPSERWSQSDYVALAGFFTGLKLKKLPNGEQGLVSQGGKDLPHPRHGELIPAAALGAPVADFTGVSDRRRVLADWLTQPDNAFFAKAISNRLWAHYLGRGLIEPIDDIRDTNPATNEPLMEALSQHLIDSKFDLKAFTRTVLNSRVYQLASRGNPSNETDVQNFSHAATKSLPAEVLLDAICQSTAVDEKYNGWPAGYRAIQIWDNRMPSYFFTIFGRPVRATVCECERSNEPSISQALHLLNAPEIAEKIGHREGRIRRLAASDLTPREIIAELYLTTLTRFPTDEEITLMQLAFDQPGADRRTASEDVLWALMNSKEFVFNH</sequence>
<organism evidence="3 4">
    <name type="scientific">Lignipirellula cremea</name>
    <dbReference type="NCBI Taxonomy" id="2528010"/>
    <lineage>
        <taxon>Bacteria</taxon>
        <taxon>Pseudomonadati</taxon>
        <taxon>Planctomycetota</taxon>
        <taxon>Planctomycetia</taxon>
        <taxon>Pirellulales</taxon>
        <taxon>Pirellulaceae</taxon>
        <taxon>Lignipirellula</taxon>
    </lineage>
</organism>
<dbReference type="Gene3D" id="2.60.40.1080">
    <property type="match status" value="1"/>
</dbReference>
<gene>
    <name evidence="3" type="ORF">Pla8534_62520</name>
</gene>
<protein>
    <submittedName>
        <fullName evidence="3">Bacterial Ig-like domain (Group 2)</fullName>
    </submittedName>
</protein>
<proteinExistence type="predicted"/>
<feature type="domain" description="DUF1549" evidence="1">
    <location>
        <begin position="314"/>
        <end position="494"/>
    </location>
</feature>
<evidence type="ECO:0000259" key="2">
    <source>
        <dbReference type="Pfam" id="PF07587"/>
    </source>
</evidence>
<dbReference type="PANTHER" id="PTHR35889">
    <property type="entry name" value="CYCLOINULO-OLIGOSACCHARIDE FRUCTANOTRANSFERASE-RELATED"/>
    <property type="match status" value="1"/>
</dbReference>
<dbReference type="KEGG" id="lcre:Pla8534_62520"/>
<accession>A0A518E2T0</accession>
<dbReference type="AlphaFoldDB" id="A0A518E2T0"/>
<dbReference type="Proteomes" id="UP000317648">
    <property type="component" value="Chromosome"/>
</dbReference>
<dbReference type="EMBL" id="CP036433">
    <property type="protein sequence ID" value="QDU98384.1"/>
    <property type="molecule type" value="Genomic_DNA"/>
</dbReference>
<dbReference type="Pfam" id="PF07583">
    <property type="entry name" value="PSCyt2"/>
    <property type="match status" value="1"/>
</dbReference>
<name>A0A518E2T0_9BACT</name>
<keyword evidence="4" id="KW-1185">Reference proteome</keyword>
<reference evidence="3 4" key="1">
    <citation type="submission" date="2019-02" db="EMBL/GenBank/DDBJ databases">
        <title>Deep-cultivation of Planctomycetes and their phenomic and genomic characterization uncovers novel biology.</title>
        <authorList>
            <person name="Wiegand S."/>
            <person name="Jogler M."/>
            <person name="Boedeker C."/>
            <person name="Pinto D."/>
            <person name="Vollmers J."/>
            <person name="Rivas-Marin E."/>
            <person name="Kohn T."/>
            <person name="Peeters S.H."/>
            <person name="Heuer A."/>
            <person name="Rast P."/>
            <person name="Oberbeckmann S."/>
            <person name="Bunk B."/>
            <person name="Jeske O."/>
            <person name="Meyerdierks A."/>
            <person name="Storesund J.E."/>
            <person name="Kallscheuer N."/>
            <person name="Luecker S."/>
            <person name="Lage O.M."/>
            <person name="Pohl T."/>
            <person name="Merkel B.J."/>
            <person name="Hornburger P."/>
            <person name="Mueller R.-W."/>
            <person name="Bruemmer F."/>
            <person name="Labrenz M."/>
            <person name="Spormann A.M."/>
            <person name="Op den Camp H."/>
            <person name="Overmann J."/>
            <person name="Amann R."/>
            <person name="Jetten M.S.M."/>
            <person name="Mascher T."/>
            <person name="Medema M.H."/>
            <person name="Devos D.P."/>
            <person name="Kaster A.-K."/>
            <person name="Ovreas L."/>
            <person name="Rohde M."/>
            <person name="Galperin M.Y."/>
            <person name="Jogler C."/>
        </authorList>
    </citation>
    <scope>NUCLEOTIDE SEQUENCE [LARGE SCALE GENOMIC DNA]</scope>
    <source>
        <strain evidence="3 4">Pla85_3_4</strain>
    </source>
</reference>
<dbReference type="Pfam" id="PF07587">
    <property type="entry name" value="PSD1"/>
    <property type="match status" value="1"/>
</dbReference>
<dbReference type="InterPro" id="IPR022655">
    <property type="entry name" value="DUF1553"/>
</dbReference>
<dbReference type="PANTHER" id="PTHR35889:SF3">
    <property type="entry name" value="F-BOX DOMAIN-CONTAINING PROTEIN"/>
    <property type="match status" value="1"/>
</dbReference>
<dbReference type="InterPro" id="IPR011444">
    <property type="entry name" value="DUF1549"/>
</dbReference>
<evidence type="ECO:0000259" key="1">
    <source>
        <dbReference type="Pfam" id="PF07583"/>
    </source>
</evidence>
<feature type="domain" description="DUF1553" evidence="2">
    <location>
        <begin position="542"/>
        <end position="766"/>
    </location>
</feature>
<evidence type="ECO:0000313" key="3">
    <source>
        <dbReference type="EMBL" id="QDU98384.1"/>
    </source>
</evidence>
<evidence type="ECO:0000313" key="4">
    <source>
        <dbReference type="Proteomes" id="UP000317648"/>
    </source>
</evidence>